<keyword evidence="1" id="KW-0285">Flavoprotein</keyword>
<reference evidence="7 8" key="1">
    <citation type="submission" date="2016-07" db="EMBL/GenBank/DDBJ databases">
        <title>Pervasive Adenine N6-methylation of Active Genes in Fungi.</title>
        <authorList>
            <consortium name="DOE Joint Genome Institute"/>
            <person name="Mondo S.J."/>
            <person name="Dannebaum R.O."/>
            <person name="Kuo R.C."/>
            <person name="Labutti K."/>
            <person name="Haridas S."/>
            <person name="Kuo A."/>
            <person name="Salamov A."/>
            <person name="Ahrendt S.R."/>
            <person name="Lipzen A."/>
            <person name="Sullivan W."/>
            <person name="Andreopoulos W.B."/>
            <person name="Clum A."/>
            <person name="Lindquist E."/>
            <person name="Daum C."/>
            <person name="Ramamoorthy G.K."/>
            <person name="Gryganskyi A."/>
            <person name="Culley D."/>
            <person name="Magnuson J.K."/>
            <person name="James T.Y."/>
            <person name="O'Malley M.A."/>
            <person name="Stajich J.E."/>
            <person name="Spatafora J.W."/>
            <person name="Visel A."/>
            <person name="Grigoriev I.V."/>
        </authorList>
    </citation>
    <scope>NUCLEOTIDE SEQUENCE [LARGE SCALE GENOMIC DNA]</scope>
    <source>
        <strain evidence="7 8">CBS 115471</strain>
    </source>
</reference>
<dbReference type="GO" id="GO:0016491">
    <property type="term" value="F:oxidoreductase activity"/>
    <property type="evidence" value="ECO:0007669"/>
    <property type="project" value="UniProtKB-KW"/>
</dbReference>
<keyword evidence="2" id="KW-0274">FAD</keyword>
<evidence type="ECO:0000259" key="6">
    <source>
        <dbReference type="Pfam" id="PF01494"/>
    </source>
</evidence>
<dbReference type="Gene3D" id="3.50.50.60">
    <property type="entry name" value="FAD/NAD(P)-binding domain"/>
    <property type="match status" value="1"/>
</dbReference>
<dbReference type="Pfam" id="PF01494">
    <property type="entry name" value="FAD_binding_3"/>
    <property type="match status" value="1"/>
</dbReference>
<dbReference type="PRINTS" id="PR00420">
    <property type="entry name" value="RNGMNOXGNASE"/>
</dbReference>
<dbReference type="OrthoDB" id="2096480at2759"/>
<dbReference type="InterPro" id="IPR050631">
    <property type="entry name" value="PheA/TfdB_FAD_monoxygenase"/>
</dbReference>
<evidence type="ECO:0000313" key="8">
    <source>
        <dbReference type="Proteomes" id="UP000193144"/>
    </source>
</evidence>
<sequence>MLVPAPTNEMSSEPCFHDPVALWNPTAQHIHDLQICNRDMQQMRGYLPVSLTWFTWGTTLDSHIIFITGPPPYVLQEAGPHRRRGPVGKTSPGSHPNQVSNPTGLLIALCLGQQGIPTLVLEAYHELYPTTCAIAYMPTINSVISSLGLIPSVSEHAFLNHQGITWQGLDGSKIANLPFVGQDGEFGGVHQIGQARMNALILENIKECSSVKVKLGLKCVRIDDDLMKDSIRVMCHTAKPPDDDVFIKGAYIIGTDGANSAMRRLCCIPFEGYTFDEFNMIGADVLFDFEKEMKYAPMNFFVDPEEWGVIAYTGEKGDRTEKDGEEKVPQWRAAWVEPPNLPAEKMQCLERATNRISKFMKGRKDFRIVRAESYWIHQRCAAQGRKGRVLLVGDALHSNNPIGGLGLTGGILDSLVHGNALTRVLKGGENRIRCSQNARRVSARHGSTRLRNLSWEILSGWESLEKRRRRSETSFSAALTKIPSFLNWCGGTWIQ</sequence>
<gene>
    <name evidence="7" type="ORF">BCR34DRAFT_588878</name>
</gene>
<dbReference type="STRING" id="1231657.A0A1Y1ZIN5"/>
<evidence type="ECO:0000313" key="7">
    <source>
        <dbReference type="EMBL" id="ORY10049.1"/>
    </source>
</evidence>
<name>A0A1Y1ZIN5_9PLEO</name>
<feature type="region of interest" description="Disordered" evidence="5">
    <location>
        <begin position="77"/>
        <end position="98"/>
    </location>
</feature>
<dbReference type="AlphaFoldDB" id="A0A1Y1ZIN5"/>
<proteinExistence type="predicted"/>
<dbReference type="SUPFAM" id="SSF51905">
    <property type="entry name" value="FAD/NAD(P)-binding domain"/>
    <property type="match status" value="1"/>
</dbReference>
<evidence type="ECO:0000256" key="3">
    <source>
        <dbReference type="ARBA" id="ARBA00023002"/>
    </source>
</evidence>
<comment type="caution">
    <text evidence="7">The sequence shown here is derived from an EMBL/GenBank/DDBJ whole genome shotgun (WGS) entry which is preliminary data.</text>
</comment>
<dbReference type="Gene3D" id="3.30.9.10">
    <property type="entry name" value="D-Amino Acid Oxidase, subunit A, domain 2"/>
    <property type="match status" value="1"/>
</dbReference>
<evidence type="ECO:0000256" key="5">
    <source>
        <dbReference type="SAM" id="MobiDB-lite"/>
    </source>
</evidence>
<dbReference type="InterPro" id="IPR002938">
    <property type="entry name" value="FAD-bd"/>
</dbReference>
<accession>A0A1Y1ZIN5</accession>
<feature type="domain" description="FAD-binding" evidence="6">
    <location>
        <begin position="101"/>
        <end position="428"/>
    </location>
</feature>
<dbReference type="GO" id="GO:0071949">
    <property type="term" value="F:FAD binding"/>
    <property type="evidence" value="ECO:0007669"/>
    <property type="project" value="InterPro"/>
</dbReference>
<evidence type="ECO:0000256" key="4">
    <source>
        <dbReference type="ARBA" id="ARBA00023027"/>
    </source>
</evidence>
<evidence type="ECO:0000256" key="1">
    <source>
        <dbReference type="ARBA" id="ARBA00022630"/>
    </source>
</evidence>
<dbReference type="PANTHER" id="PTHR43476">
    <property type="entry name" value="3-(3-HYDROXY-PHENYL)PROPIONATE/3-HYDROXYCINNAMIC ACID HYDROXYLASE"/>
    <property type="match status" value="1"/>
</dbReference>
<evidence type="ECO:0000256" key="2">
    <source>
        <dbReference type="ARBA" id="ARBA00022827"/>
    </source>
</evidence>
<dbReference type="Proteomes" id="UP000193144">
    <property type="component" value="Unassembled WGS sequence"/>
</dbReference>
<dbReference type="InterPro" id="IPR036188">
    <property type="entry name" value="FAD/NAD-bd_sf"/>
</dbReference>
<dbReference type="EMBL" id="MCFA01000078">
    <property type="protein sequence ID" value="ORY10049.1"/>
    <property type="molecule type" value="Genomic_DNA"/>
</dbReference>
<keyword evidence="3" id="KW-0560">Oxidoreductase</keyword>
<organism evidence="7 8">
    <name type="scientific">Clohesyomyces aquaticus</name>
    <dbReference type="NCBI Taxonomy" id="1231657"/>
    <lineage>
        <taxon>Eukaryota</taxon>
        <taxon>Fungi</taxon>
        <taxon>Dikarya</taxon>
        <taxon>Ascomycota</taxon>
        <taxon>Pezizomycotina</taxon>
        <taxon>Dothideomycetes</taxon>
        <taxon>Pleosporomycetidae</taxon>
        <taxon>Pleosporales</taxon>
        <taxon>Lindgomycetaceae</taxon>
        <taxon>Clohesyomyces</taxon>
    </lineage>
</organism>
<keyword evidence="8" id="KW-1185">Reference proteome</keyword>
<keyword evidence="4" id="KW-0520">NAD</keyword>
<dbReference type="PANTHER" id="PTHR43476:SF4">
    <property type="entry name" value="BLR0106 PROTEIN"/>
    <property type="match status" value="1"/>
</dbReference>
<protein>
    <recommendedName>
        <fullName evidence="6">FAD-binding domain-containing protein</fullName>
    </recommendedName>
</protein>